<keyword evidence="7" id="KW-0687">Ribonucleoprotein</keyword>
<dbReference type="InterPro" id="IPR036164">
    <property type="entry name" value="bL21-like_sf"/>
</dbReference>
<dbReference type="PANTHER" id="PTHR21349:SF7">
    <property type="entry name" value="LARGE RIBOSOMAL SUBUNIT PROTEIN BL21C"/>
    <property type="match status" value="1"/>
</dbReference>
<gene>
    <name evidence="8" type="ORF">D9Q98_009463</name>
</gene>
<organism evidence="8 9">
    <name type="scientific">Chlorella vulgaris</name>
    <name type="common">Green alga</name>
    <dbReference type="NCBI Taxonomy" id="3077"/>
    <lineage>
        <taxon>Eukaryota</taxon>
        <taxon>Viridiplantae</taxon>
        <taxon>Chlorophyta</taxon>
        <taxon>core chlorophytes</taxon>
        <taxon>Trebouxiophyceae</taxon>
        <taxon>Chlorellales</taxon>
        <taxon>Chlorellaceae</taxon>
        <taxon>Chlorella clade</taxon>
        <taxon>Chlorella</taxon>
    </lineage>
</organism>
<evidence type="ECO:0000313" key="9">
    <source>
        <dbReference type="Proteomes" id="UP001055712"/>
    </source>
</evidence>
<dbReference type="EMBL" id="SIDB01000013">
    <property type="protein sequence ID" value="KAI3424102.1"/>
    <property type="molecule type" value="Genomic_DNA"/>
</dbReference>
<dbReference type="GO" id="GO:0009536">
    <property type="term" value="C:plastid"/>
    <property type="evidence" value="ECO:0007669"/>
    <property type="project" value="UniProtKB-SubCell"/>
</dbReference>
<keyword evidence="9" id="KW-1185">Reference proteome</keyword>
<evidence type="ECO:0000256" key="5">
    <source>
        <dbReference type="ARBA" id="ARBA00022884"/>
    </source>
</evidence>
<dbReference type="PROSITE" id="PS01169">
    <property type="entry name" value="RIBOSOMAL_L21"/>
    <property type="match status" value="1"/>
</dbReference>
<evidence type="ECO:0000256" key="1">
    <source>
        <dbReference type="ARBA" id="ARBA00004474"/>
    </source>
</evidence>
<dbReference type="HAMAP" id="MF_01363">
    <property type="entry name" value="Ribosomal_bL21"/>
    <property type="match status" value="1"/>
</dbReference>
<dbReference type="Proteomes" id="UP001055712">
    <property type="component" value="Unassembled WGS sequence"/>
</dbReference>
<comment type="caution">
    <text evidence="8">The sequence shown here is derived from an EMBL/GenBank/DDBJ whole genome shotgun (WGS) entry which is preliminary data.</text>
</comment>
<evidence type="ECO:0000256" key="7">
    <source>
        <dbReference type="ARBA" id="ARBA00023274"/>
    </source>
</evidence>
<reference evidence="8" key="1">
    <citation type="journal article" date="2019" name="Plant J.">
        <title>Chlorella vulgaris genome assembly and annotation reveals the molecular basis for metabolic acclimation to high light conditions.</title>
        <authorList>
            <person name="Cecchin M."/>
            <person name="Marcolungo L."/>
            <person name="Rossato M."/>
            <person name="Girolomoni L."/>
            <person name="Cosentino E."/>
            <person name="Cuine S."/>
            <person name="Li-Beisson Y."/>
            <person name="Delledonne M."/>
            <person name="Ballottari M."/>
        </authorList>
    </citation>
    <scope>NUCLEOTIDE SEQUENCE</scope>
    <source>
        <strain evidence="8">211/11P</strain>
    </source>
</reference>
<dbReference type="Pfam" id="PF00829">
    <property type="entry name" value="Ribosomal_L21p"/>
    <property type="match status" value="1"/>
</dbReference>
<dbReference type="NCBIfam" id="TIGR00061">
    <property type="entry name" value="L21"/>
    <property type="match status" value="1"/>
</dbReference>
<dbReference type="GO" id="GO:0005762">
    <property type="term" value="C:mitochondrial large ribosomal subunit"/>
    <property type="evidence" value="ECO:0007669"/>
    <property type="project" value="TreeGrafter"/>
</dbReference>
<dbReference type="AlphaFoldDB" id="A0A9D4YSD7"/>
<evidence type="ECO:0000313" key="8">
    <source>
        <dbReference type="EMBL" id="KAI3424102.1"/>
    </source>
</evidence>
<evidence type="ECO:0000256" key="2">
    <source>
        <dbReference type="ARBA" id="ARBA00008563"/>
    </source>
</evidence>
<evidence type="ECO:0000256" key="6">
    <source>
        <dbReference type="ARBA" id="ARBA00022980"/>
    </source>
</evidence>
<dbReference type="GO" id="GO:0003735">
    <property type="term" value="F:structural constituent of ribosome"/>
    <property type="evidence" value="ECO:0007669"/>
    <property type="project" value="InterPro"/>
</dbReference>
<evidence type="ECO:0000256" key="4">
    <source>
        <dbReference type="ARBA" id="ARBA00022730"/>
    </source>
</evidence>
<evidence type="ECO:0000256" key="3">
    <source>
        <dbReference type="ARBA" id="ARBA00022640"/>
    </source>
</evidence>
<dbReference type="InterPro" id="IPR018258">
    <property type="entry name" value="Ribosomal_bL21_CS"/>
</dbReference>
<keyword evidence="4" id="KW-0699">rRNA-binding</keyword>
<name>A0A9D4YSD7_CHLVU</name>
<dbReference type="PANTHER" id="PTHR21349">
    <property type="entry name" value="50S RIBOSOMAL PROTEIN L21"/>
    <property type="match status" value="1"/>
</dbReference>
<keyword evidence="6" id="KW-0689">Ribosomal protein</keyword>
<dbReference type="OrthoDB" id="5994at2759"/>
<keyword evidence="5" id="KW-0694">RNA-binding</keyword>
<dbReference type="GO" id="GO:0019843">
    <property type="term" value="F:rRNA binding"/>
    <property type="evidence" value="ECO:0007669"/>
    <property type="project" value="UniProtKB-KW"/>
</dbReference>
<accession>A0A9D4YSD7</accession>
<dbReference type="InterPro" id="IPR028909">
    <property type="entry name" value="bL21-like"/>
</dbReference>
<dbReference type="GO" id="GO:0006412">
    <property type="term" value="P:translation"/>
    <property type="evidence" value="ECO:0007669"/>
    <property type="project" value="InterPro"/>
</dbReference>
<dbReference type="InterPro" id="IPR001787">
    <property type="entry name" value="Ribosomal_bL21"/>
</dbReference>
<protein>
    <submittedName>
        <fullName evidence="8">Uncharacterized protein</fullName>
    </submittedName>
</protein>
<dbReference type="SUPFAM" id="SSF141091">
    <property type="entry name" value="L21p-like"/>
    <property type="match status" value="1"/>
</dbReference>
<proteinExistence type="inferred from homology"/>
<keyword evidence="3" id="KW-0934">Plastid</keyword>
<reference evidence="8" key="2">
    <citation type="submission" date="2020-11" db="EMBL/GenBank/DDBJ databases">
        <authorList>
            <person name="Cecchin M."/>
            <person name="Marcolungo L."/>
            <person name="Rossato M."/>
            <person name="Girolomoni L."/>
            <person name="Cosentino E."/>
            <person name="Cuine S."/>
            <person name="Li-Beisson Y."/>
            <person name="Delledonne M."/>
            <person name="Ballottari M."/>
        </authorList>
    </citation>
    <scope>NUCLEOTIDE SEQUENCE</scope>
    <source>
        <strain evidence="8">211/11P</strain>
        <tissue evidence="8">Whole cell</tissue>
    </source>
</reference>
<comment type="subcellular location">
    <subcellularLocation>
        <location evidence="1">Plastid</location>
    </subcellularLocation>
</comment>
<sequence length="172" mass="18301">MQATSCCCAVRPASLRVAAARPAQRLAAQRPARSSIGSRQQLAVSAVAAPEAAAAPSSKPEPSHSGAADTYAVVEIGGHQLIVEEGRWYTVNRLEAEPGSKIQLGRVLAHKAGGKFSVGQPYVEGVKVEAEVLEELKGPKVIIYKMKAKKHYRRTTGHRQPLSKILITSIAA</sequence>
<comment type="similarity">
    <text evidence="2">Belongs to the bacterial ribosomal protein bL21 family.</text>
</comment>